<keyword evidence="1" id="KW-0732">Signal</keyword>
<sequence>MYFLLIFSLCFLSALASEPDLPCFENSCSELDDLTIDLKNPSFSNGVLSTEEGGVAKSRGIRIQARKMTYINKTENGIFIQKILAEDDLMLELGNRVFVGSRLEYDFIHRRGTVICGKTFVDMWFLGGDKIELLEDGTFSITNAFVTTCENQDTDWDLQANTATITKNHLLSARNIHFRLFKVPLFWLPLFKSNLKAFQNSPIRYKVVWDKILGPRLTARYRFFSWKDIDCFFRLDYRMKRGFGAALETEYLSQDKRTIFVTRSYGAHDKSFPDEKSPHRYRLQGLYHYLSKDQKTQVHLTYDKLSDSQMVGDFKSEDFEINTQQRTLLTISREFNQAFLYFNLQPRINFFQSIDQELPFFFLGIRPFTLGSSGIISINNFNGGFLDYIYTNPLRSQLDALHLPAQTRAGRVQAYHELYRPLSIGPFMLTPNIGATGIFYSNNSSDQAVIQATAFYGIEVHTRLVASYSCMRHVIEPYAHAQGYTRPVLGLNKHFYFDIDDAYTQLNQLRLGIRNDLIRPITSYFVPTFTSEIYTYGFFGKRAFDRNFPKGYLSLGCNFSSVALKTTIARNFENQVWDFVNVSAEWTLNEDLALAAEFRHRSAFDWRKANHKNFLLEITRPISELLDTSLSDGRNTILARGYLRLGPKWSCLVQTKHGWRRKSEPSYHAGKIDLFTMLTCSWQLRLSYERLPNDNRFTAAVSLFK</sequence>
<evidence type="ECO:0000313" key="3">
    <source>
        <dbReference type="Proteomes" id="UP000826014"/>
    </source>
</evidence>
<feature type="chain" id="PRO_5047113614" evidence="1">
    <location>
        <begin position="17"/>
        <end position="705"/>
    </location>
</feature>
<evidence type="ECO:0000256" key="1">
    <source>
        <dbReference type="SAM" id="SignalP"/>
    </source>
</evidence>
<dbReference type="RefSeq" id="WP_215217192.1">
    <property type="nucleotide sequence ID" value="NZ_CP075587.1"/>
</dbReference>
<dbReference type="EMBL" id="CP075587">
    <property type="protein sequence ID" value="QYF48827.1"/>
    <property type="molecule type" value="Genomic_DNA"/>
</dbReference>
<keyword evidence="3" id="KW-1185">Reference proteome</keyword>
<evidence type="ECO:0000313" key="2">
    <source>
        <dbReference type="EMBL" id="QYF48827.1"/>
    </source>
</evidence>
<feature type="signal peptide" evidence="1">
    <location>
        <begin position="1"/>
        <end position="16"/>
    </location>
</feature>
<protein>
    <submittedName>
        <fullName evidence="2">LPS-assembly protein LptD</fullName>
    </submittedName>
</protein>
<accession>A0ABX8V0S0</accession>
<gene>
    <name evidence="2" type="ORF">RHABOEDO_001052</name>
</gene>
<name>A0ABX8V0S0_9BACT</name>
<dbReference type="PANTHER" id="PTHR30189:SF1">
    <property type="entry name" value="LPS-ASSEMBLY PROTEIN LPTD"/>
    <property type="match status" value="1"/>
</dbReference>
<organism evidence="2 3">
    <name type="scientific">Candidatus Rhabdochlamydia oedothoracis</name>
    <dbReference type="NCBI Taxonomy" id="2720720"/>
    <lineage>
        <taxon>Bacteria</taxon>
        <taxon>Pseudomonadati</taxon>
        <taxon>Chlamydiota</taxon>
        <taxon>Chlamydiia</taxon>
        <taxon>Parachlamydiales</taxon>
        <taxon>Candidatus Rhabdochlamydiaceae</taxon>
        <taxon>Candidatus Rhabdochlamydia</taxon>
    </lineage>
</organism>
<dbReference type="InterPro" id="IPR050218">
    <property type="entry name" value="LptD"/>
</dbReference>
<proteinExistence type="predicted"/>
<dbReference type="PANTHER" id="PTHR30189">
    <property type="entry name" value="LPS-ASSEMBLY PROTEIN"/>
    <property type="match status" value="1"/>
</dbReference>
<dbReference type="Proteomes" id="UP000826014">
    <property type="component" value="Chromosome"/>
</dbReference>
<reference evidence="2 3" key="1">
    <citation type="journal article" date="2022" name="bioRxiv">
        <title>Ecology and evolution of chlamydial symbionts of arthropods.</title>
        <authorList>
            <person name="Halter T."/>
            <person name="Koestlbacher S."/>
            <person name="Collingro A."/>
            <person name="Sixt B.S."/>
            <person name="Toenshoff E.R."/>
            <person name="Hendrickx F."/>
            <person name="Kostanjsek R."/>
            <person name="Horn M."/>
        </authorList>
    </citation>
    <scope>NUCLEOTIDE SEQUENCE [LARGE SCALE GENOMIC DNA]</scope>
    <source>
        <strain evidence="2">W744xW776</strain>
    </source>
</reference>